<dbReference type="Pfam" id="PF04393">
    <property type="entry name" value="DUF535"/>
    <property type="match status" value="2"/>
</dbReference>
<protein>
    <submittedName>
        <fullName evidence="1">DUF535 family protein</fullName>
    </submittedName>
</protein>
<organism evidence="1 2">
    <name type="scientific">Paracoccus amoyensis</name>
    <dbReference type="NCBI Taxonomy" id="2760093"/>
    <lineage>
        <taxon>Bacteria</taxon>
        <taxon>Pseudomonadati</taxon>
        <taxon>Pseudomonadota</taxon>
        <taxon>Alphaproteobacteria</taxon>
        <taxon>Rhodobacterales</taxon>
        <taxon>Paracoccaceae</taxon>
        <taxon>Paracoccus</taxon>
    </lineage>
</organism>
<evidence type="ECO:0000313" key="2">
    <source>
        <dbReference type="Proteomes" id="UP000608594"/>
    </source>
</evidence>
<dbReference type="Proteomes" id="UP000608594">
    <property type="component" value="Unassembled WGS sequence"/>
</dbReference>
<dbReference type="GO" id="GO:0006974">
    <property type="term" value="P:DNA damage response"/>
    <property type="evidence" value="ECO:0007669"/>
    <property type="project" value="TreeGrafter"/>
</dbReference>
<accession>A0A926GJM7</accession>
<dbReference type="RefSeq" id="WP_187794973.1">
    <property type="nucleotide sequence ID" value="NZ_JACOQL010000008.1"/>
</dbReference>
<dbReference type="AlphaFoldDB" id="A0A926GJM7"/>
<comment type="caution">
    <text evidence="1">The sequence shown here is derived from an EMBL/GenBank/DDBJ whole genome shotgun (WGS) entry which is preliminary data.</text>
</comment>
<dbReference type="EMBL" id="JACOQL010000008">
    <property type="protein sequence ID" value="MBC9248509.1"/>
    <property type="molecule type" value="Genomic_DNA"/>
</dbReference>
<name>A0A926GJM7_9RHOB</name>
<dbReference type="InterPro" id="IPR007488">
    <property type="entry name" value="DUF535"/>
</dbReference>
<dbReference type="PANTHER" id="PTHR38785:SF1">
    <property type="entry name" value="HOMOLOG OF VIRK"/>
    <property type="match status" value="1"/>
</dbReference>
<reference evidence="1" key="1">
    <citation type="submission" date="2020-08" db="EMBL/GenBank/DDBJ databases">
        <title>Paracoccus amoyensis sp. nov., isolated from the surface seawater at coast of Xiamen, Fujian.</title>
        <authorList>
            <person name="Lyu L."/>
        </authorList>
    </citation>
    <scope>NUCLEOTIDE SEQUENCE</scope>
    <source>
        <strain evidence="1">11-3</strain>
    </source>
</reference>
<dbReference type="PANTHER" id="PTHR38785">
    <property type="entry name" value="HOMOLOG OF VIRK"/>
    <property type="match status" value="1"/>
</dbReference>
<evidence type="ECO:0000313" key="1">
    <source>
        <dbReference type="EMBL" id="MBC9248509.1"/>
    </source>
</evidence>
<proteinExistence type="predicted"/>
<keyword evidence="2" id="KW-1185">Reference proteome</keyword>
<sequence length="319" mass="36126">MALSTTDLLRRAMPKIAGPGNLKLRLRVWLAALANRRQFSALAGDPSPSLQMMARERPAVLAGPLVWPYLCAGWDADERLKRIQAHYRIVDRLGAPFPFSADERLVLADLDATYPGLRIVLDQPKWFMREGGLTLNLFVDDFRAYSLAFSFSDSADGQETTEQGSGGPESGGQGIDCLIGAIQGRNTDEAADLYRDLTKAAHGLRPRDFLIEMCRILCRHWNVRTLLAVRDSERHHRHPFFGGKKIAPQDYDAIWQDRGGALAGPHFYHLPIESERRDENDIKPNKRSLYRRRYKFLDGLEAEIFQTLPKLAPVRFADR</sequence>
<gene>
    <name evidence="1" type="ORF">H4P12_17750</name>
</gene>